<organism evidence="1 2">
    <name type="scientific">Candidatus Kerfeldbacteria bacterium RIFOXYB2_FULL_38_14</name>
    <dbReference type="NCBI Taxonomy" id="1798547"/>
    <lineage>
        <taxon>Bacteria</taxon>
        <taxon>Candidatus Kerfeldiibacteriota</taxon>
    </lineage>
</organism>
<dbReference type="EMBL" id="MHKI01000024">
    <property type="protein sequence ID" value="OGY86178.1"/>
    <property type="molecule type" value="Genomic_DNA"/>
</dbReference>
<reference evidence="1 2" key="1">
    <citation type="journal article" date="2016" name="Nat. Commun.">
        <title>Thousands of microbial genomes shed light on interconnected biogeochemical processes in an aquifer system.</title>
        <authorList>
            <person name="Anantharaman K."/>
            <person name="Brown C.T."/>
            <person name="Hug L.A."/>
            <person name="Sharon I."/>
            <person name="Castelle C.J."/>
            <person name="Probst A.J."/>
            <person name="Thomas B.C."/>
            <person name="Singh A."/>
            <person name="Wilkins M.J."/>
            <person name="Karaoz U."/>
            <person name="Brodie E.L."/>
            <person name="Williams K.H."/>
            <person name="Hubbard S.S."/>
            <person name="Banfield J.F."/>
        </authorList>
    </citation>
    <scope>NUCLEOTIDE SEQUENCE [LARGE SCALE GENOMIC DNA]</scope>
</reference>
<gene>
    <name evidence="1" type="ORF">A2319_03275</name>
</gene>
<dbReference type="AlphaFoldDB" id="A0A1G2BAD4"/>
<dbReference type="Proteomes" id="UP000176420">
    <property type="component" value="Unassembled WGS sequence"/>
</dbReference>
<evidence type="ECO:0000313" key="2">
    <source>
        <dbReference type="Proteomes" id="UP000176420"/>
    </source>
</evidence>
<protein>
    <submittedName>
        <fullName evidence="1">Uncharacterized protein</fullName>
    </submittedName>
</protein>
<sequence>MDNPLSQKNTQEALDIEEINAQINLAQDYLNESKIDFEKAQVSPEKNVAELVNLLTKIKEKIRRLEIKYVDRLVAWKDEDGLMHELLLKKQDEKAVMEISALYQKTQAQFENYFQQHVALLKTHPELTLE</sequence>
<comment type="caution">
    <text evidence="1">The sequence shown here is derived from an EMBL/GenBank/DDBJ whole genome shotgun (WGS) entry which is preliminary data.</text>
</comment>
<evidence type="ECO:0000313" key="1">
    <source>
        <dbReference type="EMBL" id="OGY86178.1"/>
    </source>
</evidence>
<name>A0A1G2BAD4_9BACT</name>
<proteinExistence type="predicted"/>
<accession>A0A1G2BAD4</accession>